<evidence type="ECO:0000259" key="3">
    <source>
        <dbReference type="Pfam" id="PF04577"/>
    </source>
</evidence>
<protein>
    <recommendedName>
        <fullName evidence="3">Glycosyltransferase 61 catalytic domain-containing protein</fullName>
    </recommendedName>
</protein>
<sequence>MQMFFSGLSLNKLLIFTIAIVMYMTFISVSSLKSLHVKVDEQPAIRTVDHGISPGYQQQAFRTNTEPPKYDPPALEGDPTLSVLHGLPAEPAAETNTPPLPEDVDLGKVMDAVGAASTITVPTSATTPSVATYGAVTQGEADNALSWTLPNSLVGGTTNIGMWESGLDSCDETGGDLQFVRHEMRYENRITICDDGPTVVECLLDSKDGIPTKGKGKRAPKGLDPIVRFCFARNLFPPALEDRSSCPSNEPRERDGCHWTMYCRPSGYWKEQGGGMDAPMFRGLGNAFNWMATGTLRREDPENAPPFPNNEGALVESEPILHYIAFGDCGGKWNPGHCMADPLNFSVVQRILGFDSSNTFSYLLRGLNYDDLAGTSGSRSSPLFELWEGLSKEVYPRKEAYIAFPRSGPVPLVAFSPAATTSAWWTSMCAGRHISQVYHNFRKGVDSFMEAKTRRLWTNNLVAEKSILSHNVPQSIPFDGQDLDGFILVVARSGRRQLHNREILFNRLTEEFGDRVIATVLFTSEIDFSLQCALWRKAKVVVGIHGGNLGCAAFLSPGQGLIEGSFECSQQSTAPMSMFGVAATSGGAMYRCALVDQCGPDGCMDSGGAIDVEQAVTAVREILSVEKVERLSTWASNR</sequence>
<name>A0A9W7CKT5_9STRA</name>
<accession>A0A9W7CKT5</accession>
<keyword evidence="5" id="KW-1185">Reference proteome</keyword>
<feature type="domain" description="Glycosyltransferase 61 catalytic" evidence="3">
    <location>
        <begin position="473"/>
        <end position="561"/>
    </location>
</feature>
<dbReference type="OrthoDB" id="190360at2759"/>
<proteinExistence type="predicted"/>
<evidence type="ECO:0000256" key="1">
    <source>
        <dbReference type="SAM" id="MobiDB-lite"/>
    </source>
</evidence>
<dbReference type="InterPro" id="IPR049625">
    <property type="entry name" value="Glyco_transf_61_cat"/>
</dbReference>
<feature type="region of interest" description="Disordered" evidence="1">
    <location>
        <begin position="62"/>
        <end position="81"/>
    </location>
</feature>
<gene>
    <name evidence="4" type="ORF">TrLO_g8257</name>
</gene>
<keyword evidence="2" id="KW-1133">Transmembrane helix</keyword>
<evidence type="ECO:0000313" key="4">
    <source>
        <dbReference type="EMBL" id="GMI07545.1"/>
    </source>
</evidence>
<keyword evidence="2" id="KW-0812">Transmembrane</keyword>
<dbReference type="GO" id="GO:0016757">
    <property type="term" value="F:glycosyltransferase activity"/>
    <property type="evidence" value="ECO:0007669"/>
    <property type="project" value="InterPro"/>
</dbReference>
<dbReference type="Pfam" id="PF04577">
    <property type="entry name" value="Glyco_transf_61"/>
    <property type="match status" value="1"/>
</dbReference>
<dbReference type="AlphaFoldDB" id="A0A9W7CKT5"/>
<comment type="caution">
    <text evidence="4">The sequence shown here is derived from an EMBL/GenBank/DDBJ whole genome shotgun (WGS) entry which is preliminary data.</text>
</comment>
<evidence type="ECO:0000313" key="5">
    <source>
        <dbReference type="Proteomes" id="UP001165122"/>
    </source>
</evidence>
<organism evidence="4 5">
    <name type="scientific">Triparma laevis f. longispina</name>
    <dbReference type="NCBI Taxonomy" id="1714387"/>
    <lineage>
        <taxon>Eukaryota</taxon>
        <taxon>Sar</taxon>
        <taxon>Stramenopiles</taxon>
        <taxon>Ochrophyta</taxon>
        <taxon>Bolidophyceae</taxon>
        <taxon>Parmales</taxon>
        <taxon>Triparmaceae</taxon>
        <taxon>Triparma</taxon>
    </lineage>
</organism>
<keyword evidence="2" id="KW-0472">Membrane</keyword>
<evidence type="ECO:0000256" key="2">
    <source>
        <dbReference type="SAM" id="Phobius"/>
    </source>
</evidence>
<feature type="transmembrane region" description="Helical" evidence="2">
    <location>
        <begin position="12"/>
        <end position="32"/>
    </location>
</feature>
<dbReference type="Proteomes" id="UP001165122">
    <property type="component" value="Unassembled WGS sequence"/>
</dbReference>
<dbReference type="EMBL" id="BRXW01000113">
    <property type="protein sequence ID" value="GMI07545.1"/>
    <property type="molecule type" value="Genomic_DNA"/>
</dbReference>
<reference evidence="5" key="1">
    <citation type="journal article" date="2023" name="Commun. Biol.">
        <title>Genome analysis of Parmales, the sister group of diatoms, reveals the evolutionary specialization of diatoms from phago-mixotrophs to photoautotrophs.</title>
        <authorList>
            <person name="Ban H."/>
            <person name="Sato S."/>
            <person name="Yoshikawa S."/>
            <person name="Yamada K."/>
            <person name="Nakamura Y."/>
            <person name="Ichinomiya M."/>
            <person name="Sato N."/>
            <person name="Blanc-Mathieu R."/>
            <person name="Endo H."/>
            <person name="Kuwata A."/>
            <person name="Ogata H."/>
        </authorList>
    </citation>
    <scope>NUCLEOTIDE SEQUENCE [LARGE SCALE GENOMIC DNA]</scope>
    <source>
        <strain evidence="5">NIES 3700</strain>
    </source>
</reference>